<accession>A0ABQ0JG53</accession>
<reference evidence="3" key="1">
    <citation type="submission" date="2014-09" db="EMBL/GenBank/DDBJ databases">
        <title>Vibrio variabilis JCM 19239. (C206) whole genome shotgun sequence.</title>
        <authorList>
            <person name="Sawabe T."/>
            <person name="Meirelles P."/>
            <person name="Nakanishi M."/>
            <person name="Sayaka M."/>
            <person name="Hattori M."/>
            <person name="Ohkuma M."/>
        </authorList>
    </citation>
    <scope>NUCLEOTIDE SEQUENCE [LARGE SCALE GENOMIC DNA]</scope>
    <source>
        <strain evidence="3">JCM 19239</strain>
    </source>
</reference>
<evidence type="ECO:0000256" key="1">
    <source>
        <dbReference type="SAM" id="SignalP"/>
    </source>
</evidence>
<proteinExistence type="predicted"/>
<evidence type="ECO:0000313" key="3">
    <source>
        <dbReference type="Proteomes" id="UP000029223"/>
    </source>
</evidence>
<feature type="chain" id="PRO_5046376456" evidence="1">
    <location>
        <begin position="19"/>
        <end position="80"/>
    </location>
</feature>
<name>A0ABQ0JG53_9VIBR</name>
<evidence type="ECO:0000313" key="2">
    <source>
        <dbReference type="EMBL" id="GAL27733.1"/>
    </source>
</evidence>
<comment type="caution">
    <text evidence="2">The sequence shown here is derived from an EMBL/GenBank/DDBJ whole genome shotgun (WGS) entry which is preliminary data.</text>
</comment>
<organism evidence="2 3">
    <name type="scientific">Vibrio variabilis</name>
    <dbReference type="NCBI Taxonomy" id="990271"/>
    <lineage>
        <taxon>Bacteria</taxon>
        <taxon>Pseudomonadati</taxon>
        <taxon>Pseudomonadota</taxon>
        <taxon>Gammaproteobacteria</taxon>
        <taxon>Vibrionales</taxon>
        <taxon>Vibrionaceae</taxon>
        <taxon>Vibrio</taxon>
    </lineage>
</organism>
<gene>
    <name evidence="2" type="ORF">JCM19239_1454</name>
</gene>
<protein>
    <submittedName>
        <fullName evidence="2">Uncharacterized protein</fullName>
    </submittedName>
</protein>
<reference evidence="3" key="2">
    <citation type="submission" date="2014-09" db="EMBL/GenBank/DDBJ databases">
        <authorList>
            <consortium name="NBRP consortium"/>
            <person name="Sawabe T."/>
            <person name="Meirelles P."/>
            <person name="Nakanishi M."/>
            <person name="Sayaka M."/>
            <person name="Hattori M."/>
            <person name="Ohkuma M."/>
        </authorList>
    </citation>
    <scope>NUCLEOTIDE SEQUENCE [LARGE SCALE GENOMIC DNA]</scope>
    <source>
        <strain evidence="3">JCM 19239</strain>
    </source>
</reference>
<feature type="signal peptide" evidence="1">
    <location>
        <begin position="1"/>
        <end position="18"/>
    </location>
</feature>
<dbReference type="Proteomes" id="UP000029223">
    <property type="component" value="Unassembled WGS sequence"/>
</dbReference>
<sequence length="80" mass="8783">MLKSIVGLLILFLTPSYALVTMSEADCKSQAMAAHHLLEMVENGSLPSNGEYEAKLHKALEHINKGEFCAARSIVLNLNR</sequence>
<keyword evidence="3" id="KW-1185">Reference proteome</keyword>
<dbReference type="EMBL" id="BBMS01000033">
    <property type="protein sequence ID" value="GAL27733.1"/>
    <property type="molecule type" value="Genomic_DNA"/>
</dbReference>
<keyword evidence="1" id="KW-0732">Signal</keyword>